<evidence type="ECO:0000313" key="1">
    <source>
        <dbReference type="EMBL" id="CAJ0595981.1"/>
    </source>
</evidence>
<dbReference type="Proteomes" id="UP001176961">
    <property type="component" value="Unassembled WGS sequence"/>
</dbReference>
<proteinExistence type="predicted"/>
<dbReference type="AlphaFoldDB" id="A0AA36GPK0"/>
<name>A0AA36GPK0_CYLNA</name>
<protein>
    <submittedName>
        <fullName evidence="1">Uncharacterized protein</fullName>
    </submittedName>
</protein>
<comment type="caution">
    <text evidence="1">The sequence shown here is derived from an EMBL/GenBank/DDBJ whole genome shotgun (WGS) entry which is preliminary data.</text>
</comment>
<reference evidence="1" key="1">
    <citation type="submission" date="2023-07" db="EMBL/GenBank/DDBJ databases">
        <authorList>
            <consortium name="CYATHOMIX"/>
        </authorList>
    </citation>
    <scope>NUCLEOTIDE SEQUENCE</scope>
    <source>
        <strain evidence="1">N/A</strain>
    </source>
</reference>
<gene>
    <name evidence="1" type="ORF">CYNAS_LOCUS7964</name>
</gene>
<organism evidence="1 2">
    <name type="scientific">Cylicocyclus nassatus</name>
    <name type="common">Nematode worm</name>
    <dbReference type="NCBI Taxonomy" id="53992"/>
    <lineage>
        <taxon>Eukaryota</taxon>
        <taxon>Metazoa</taxon>
        <taxon>Ecdysozoa</taxon>
        <taxon>Nematoda</taxon>
        <taxon>Chromadorea</taxon>
        <taxon>Rhabditida</taxon>
        <taxon>Rhabditina</taxon>
        <taxon>Rhabditomorpha</taxon>
        <taxon>Strongyloidea</taxon>
        <taxon>Strongylidae</taxon>
        <taxon>Cylicocyclus</taxon>
    </lineage>
</organism>
<evidence type="ECO:0000313" key="2">
    <source>
        <dbReference type="Proteomes" id="UP001176961"/>
    </source>
</evidence>
<keyword evidence="2" id="KW-1185">Reference proteome</keyword>
<accession>A0AA36GPK0</accession>
<dbReference type="EMBL" id="CATQJL010000112">
    <property type="protein sequence ID" value="CAJ0595981.1"/>
    <property type="molecule type" value="Genomic_DNA"/>
</dbReference>
<sequence>MVYFLGGFPSNKRVDEAVTHGRKLVITNVKNLTSLLYPQRESVYLAFCSSTHTADAKSTAGLDLSPSRLYFHIRHRLGI</sequence>